<dbReference type="PANTHER" id="PTHR47396">
    <property type="entry name" value="TYPE I RESTRICTION ENZYME ECOKI R PROTEIN"/>
    <property type="match status" value="1"/>
</dbReference>
<dbReference type="Gene3D" id="3.90.1570.30">
    <property type="match status" value="1"/>
</dbReference>
<evidence type="ECO:0000256" key="1">
    <source>
        <dbReference type="SAM" id="Coils"/>
    </source>
</evidence>
<dbReference type="InterPro" id="IPR006935">
    <property type="entry name" value="Helicase/UvrB_N"/>
</dbReference>
<dbReference type="InterPro" id="IPR007409">
    <property type="entry name" value="Restrct_endonuc_type1_HsdR_N"/>
</dbReference>
<dbReference type="EMBL" id="DVFZ01000035">
    <property type="protein sequence ID" value="HIQ82151.1"/>
    <property type="molecule type" value="Genomic_DNA"/>
</dbReference>
<reference evidence="3" key="1">
    <citation type="submission" date="2020-10" db="EMBL/GenBank/DDBJ databases">
        <authorList>
            <person name="Gilroy R."/>
        </authorList>
    </citation>
    <scope>NUCLEOTIDE SEQUENCE</scope>
    <source>
        <strain evidence="3">ChiSjej6B24-2974</strain>
    </source>
</reference>
<proteinExistence type="predicted"/>
<dbReference type="Pfam" id="PF04313">
    <property type="entry name" value="HSDR_N"/>
    <property type="match status" value="1"/>
</dbReference>
<dbReference type="InterPro" id="IPR050742">
    <property type="entry name" value="Helicase_Restrict-Modif_Enz"/>
</dbReference>
<dbReference type="GO" id="GO:0004386">
    <property type="term" value="F:helicase activity"/>
    <property type="evidence" value="ECO:0007669"/>
    <property type="project" value="UniProtKB-KW"/>
</dbReference>
<dbReference type="Pfam" id="PF00271">
    <property type="entry name" value="Helicase_C"/>
    <property type="match status" value="1"/>
</dbReference>
<dbReference type="InterPro" id="IPR013670">
    <property type="entry name" value="EcoEI_R_C_dom"/>
</dbReference>
<organism evidence="3 4">
    <name type="scientific">Candidatus Pullichristensenella stercorigallinarum</name>
    <dbReference type="NCBI Taxonomy" id="2840909"/>
    <lineage>
        <taxon>Bacteria</taxon>
        <taxon>Bacillati</taxon>
        <taxon>Bacillota</taxon>
        <taxon>Clostridia</taxon>
        <taxon>Candidatus Pullichristensenella</taxon>
    </lineage>
</organism>
<feature type="coiled-coil region" evidence="1">
    <location>
        <begin position="151"/>
        <end position="185"/>
    </location>
</feature>
<dbReference type="InterPro" id="IPR001650">
    <property type="entry name" value="Helicase_C-like"/>
</dbReference>
<keyword evidence="3" id="KW-0347">Helicase</keyword>
<evidence type="ECO:0000259" key="2">
    <source>
        <dbReference type="PROSITE" id="PS51192"/>
    </source>
</evidence>
<dbReference type="InterPro" id="IPR027417">
    <property type="entry name" value="P-loop_NTPase"/>
</dbReference>
<keyword evidence="3" id="KW-0378">Hydrolase</keyword>
<dbReference type="SUPFAM" id="SSF52540">
    <property type="entry name" value="P-loop containing nucleoside triphosphate hydrolases"/>
    <property type="match status" value="2"/>
</dbReference>
<keyword evidence="3" id="KW-0067">ATP-binding</keyword>
<gene>
    <name evidence="3" type="ORF">IAA52_03525</name>
</gene>
<dbReference type="GO" id="GO:0009035">
    <property type="term" value="F:type I site-specific deoxyribonuclease activity"/>
    <property type="evidence" value="ECO:0007669"/>
    <property type="project" value="UniProtKB-EC"/>
</dbReference>
<reference evidence="3" key="2">
    <citation type="journal article" date="2021" name="PeerJ">
        <title>Extensive microbial diversity within the chicken gut microbiome revealed by metagenomics and culture.</title>
        <authorList>
            <person name="Gilroy R."/>
            <person name="Ravi A."/>
            <person name="Getino M."/>
            <person name="Pursley I."/>
            <person name="Horton D.L."/>
            <person name="Alikhan N.F."/>
            <person name="Baker D."/>
            <person name="Gharbi K."/>
            <person name="Hall N."/>
            <person name="Watson M."/>
            <person name="Adriaenssens E.M."/>
            <person name="Foster-Nyarko E."/>
            <person name="Jarju S."/>
            <person name="Secka A."/>
            <person name="Antonio M."/>
            <person name="Oren A."/>
            <person name="Chaudhuri R.R."/>
            <person name="La Ragione R."/>
            <person name="Hildebrand F."/>
            <person name="Pallen M.J."/>
        </authorList>
    </citation>
    <scope>NUCLEOTIDE SEQUENCE</scope>
    <source>
        <strain evidence="3">ChiSjej6B24-2974</strain>
    </source>
</reference>
<dbReference type="Proteomes" id="UP000824260">
    <property type="component" value="Unassembled WGS sequence"/>
</dbReference>
<dbReference type="GO" id="GO:0005829">
    <property type="term" value="C:cytosol"/>
    <property type="evidence" value="ECO:0007669"/>
    <property type="project" value="TreeGrafter"/>
</dbReference>
<name>A0A9D0ZKY1_9FIRM</name>
<sequence length="1133" mass="130453">MSNFEFLKDRAEYALFAAAAIEAEKVFATAPAMCAVGCRKALELAVKWVYAADASMEMPYRDNLQSLIHEPSFRFAVDSQTWGKLPFIIKLGNLAVHTERAVQPNDALLSLRSLFDFIEWVDYCYGSEYQERSFDENAVPKQQVELDRQKIREQQSLLFEKDSEIERLQKQIEQMSAQYTAEKAQHQQSRAFTPDDISEFQTRKIYIDVDLKELGWQFSGPQADVWEEYEVEDMAGIPGQKGYVDYVLFGKDGLPLAVIEAKRTSADPNKGRKQAMLYADCLERKFGRRPMMFTTNGFETYFWDDKTSPQRRVSGIFSKDTLQKLMIRRDERKDLDTIAINDRITDRYYQKEAIRAVCDNITKGFRKNLLVMATGTGKTRTASSLVDVLSRGGYITNVLFLADRTALVKQAKDDFKNYLPDMSLCNLLTSKDDRTARIVFSTYPTMLNAIDSAKTKDGRRLFTPAHFDLIIIDESHRSIFKKYRAIFEYFDAILVGLTATPKTDVDRNTYDFFEVEHGVPTYAYDYETAVHTDHVLVPYYNIEVTTKFEADKGISYDDLSEADKERYESDFAEDDASVPSFIPSNKLNKFVFNQQTVDTVLQDLMTRGMKVGGGDRIAKTIIFAQNKRHTEYILQRFNALYPQYKGSFAQRVICDDSYAQTVIDDFKQPVPPAQYRLEDEKEPHIVVSVDMMDTGIDVPHVGNLVFFKQVRSKTKFWQMIGRGTRRCQGMECVDSIDGAYTDKRRFFIFDYCGNFEFFRTHKNGFEGRDTNSIAAKIFKKKTQIVMALQDAAFAGERYQAWRDSIVSSCREQIDRLNPELVSVRLKRQYVEKYRSPEAFKCLGELEKGELWENIAPLVFMDDPDEQAKSFDNFMYGLIIAQMDGLPSFKKARQQLQAIAALLRKKSSIPQVQAQMELIESLLTDEYWMSSDPLRFEQVRTALRDLIKFLADNEQQKVIYTNLADPIVDVKEGVELEAAYDFVDYRLKVNRYVAEHGDSLAIHKLTHNIPLTAYDYSELERVLTEELGSPEDYAREYGETPFGLLIRRIAKLDHDAAMRAFSAFINDQSLNQQQIAFVRKVIQHVENNGYMEAAELRNPPFDKPVSFIRLFDAKRQKALIEAINKVKENATVTA</sequence>
<dbReference type="Pfam" id="PF08463">
    <property type="entry name" value="EcoEI_R_C"/>
    <property type="match status" value="1"/>
</dbReference>
<dbReference type="Pfam" id="PF04851">
    <property type="entry name" value="ResIII"/>
    <property type="match status" value="1"/>
</dbReference>
<evidence type="ECO:0000313" key="4">
    <source>
        <dbReference type="Proteomes" id="UP000824260"/>
    </source>
</evidence>
<keyword evidence="3" id="KW-0547">Nucleotide-binding</keyword>
<dbReference type="GO" id="GO:0003677">
    <property type="term" value="F:DNA binding"/>
    <property type="evidence" value="ECO:0007669"/>
    <property type="project" value="UniProtKB-KW"/>
</dbReference>
<accession>A0A9D0ZKY1</accession>
<dbReference type="CDD" id="cd18799">
    <property type="entry name" value="SF2_C_EcoAI-like"/>
    <property type="match status" value="1"/>
</dbReference>
<feature type="domain" description="Helicase ATP-binding" evidence="2">
    <location>
        <begin position="359"/>
        <end position="519"/>
    </location>
</feature>
<dbReference type="InterPro" id="IPR014001">
    <property type="entry name" value="Helicase_ATP-bd"/>
</dbReference>
<comment type="caution">
    <text evidence="3">The sequence shown here is derived from an EMBL/GenBank/DDBJ whole genome shotgun (WGS) entry which is preliminary data.</text>
</comment>
<evidence type="ECO:0000313" key="3">
    <source>
        <dbReference type="EMBL" id="HIQ82151.1"/>
    </source>
</evidence>
<dbReference type="PANTHER" id="PTHR47396:SF1">
    <property type="entry name" value="ATP-DEPENDENT HELICASE IRC3-RELATED"/>
    <property type="match status" value="1"/>
</dbReference>
<dbReference type="AlphaFoldDB" id="A0A9D0ZKY1"/>
<dbReference type="Gene3D" id="3.40.50.300">
    <property type="entry name" value="P-loop containing nucleotide triphosphate hydrolases"/>
    <property type="match status" value="2"/>
</dbReference>
<protein>
    <submittedName>
        <fullName evidence="3">DEAD/DEAH box helicase family protein</fullName>
    </submittedName>
</protein>
<dbReference type="GO" id="GO:0009307">
    <property type="term" value="P:DNA restriction-modification system"/>
    <property type="evidence" value="ECO:0007669"/>
    <property type="project" value="UniProtKB-KW"/>
</dbReference>
<dbReference type="SMART" id="SM00487">
    <property type="entry name" value="DEXDc"/>
    <property type="match status" value="1"/>
</dbReference>
<keyword evidence="1" id="KW-0175">Coiled coil</keyword>
<dbReference type="GO" id="GO:0005524">
    <property type="term" value="F:ATP binding"/>
    <property type="evidence" value="ECO:0007669"/>
    <property type="project" value="UniProtKB-KW"/>
</dbReference>
<dbReference type="CDD" id="cd18032">
    <property type="entry name" value="DEXHc_RE_I_III_res"/>
    <property type="match status" value="1"/>
</dbReference>
<dbReference type="PROSITE" id="PS51192">
    <property type="entry name" value="HELICASE_ATP_BIND_1"/>
    <property type="match status" value="1"/>
</dbReference>